<dbReference type="SUPFAM" id="SSF54593">
    <property type="entry name" value="Glyoxalase/Bleomycin resistance protein/Dihydroxybiphenyl dioxygenase"/>
    <property type="match status" value="1"/>
</dbReference>
<sequence length="126" mass="13490">MIDCVGHPHSLALFWSEALGRPIQGAAEGCFIDLHEGESGLSLFFQKSSAPQQTKGRLHLHLNPVEGTLAGEVERLARLGATVVSSHARGSDLGWVVLADPEGNEFCVDSSDAEVSAFQDRYLSEG</sequence>
<comment type="caution">
    <text evidence="2">The sequence shown here is derived from an EMBL/GenBank/DDBJ whole genome shotgun (WGS) entry which is preliminary data.</text>
</comment>
<feature type="domain" description="Glyoxalase-like" evidence="1">
    <location>
        <begin position="2"/>
        <end position="108"/>
    </location>
</feature>
<evidence type="ECO:0000313" key="2">
    <source>
        <dbReference type="EMBL" id="MQY04260.1"/>
    </source>
</evidence>
<gene>
    <name evidence="2" type="ORF">ACRB68_23110</name>
</gene>
<name>A0A7K0BSV3_9ACTN</name>
<dbReference type="AlphaFoldDB" id="A0A7K0BSV3"/>
<dbReference type="InterPro" id="IPR029068">
    <property type="entry name" value="Glyas_Bleomycin-R_OHBP_Dase"/>
</dbReference>
<dbReference type="Proteomes" id="UP000487268">
    <property type="component" value="Unassembled WGS sequence"/>
</dbReference>
<organism evidence="2 3">
    <name type="scientific">Actinomadura macrotermitis</name>
    <dbReference type="NCBI Taxonomy" id="2585200"/>
    <lineage>
        <taxon>Bacteria</taxon>
        <taxon>Bacillati</taxon>
        <taxon>Actinomycetota</taxon>
        <taxon>Actinomycetes</taxon>
        <taxon>Streptosporangiales</taxon>
        <taxon>Thermomonosporaceae</taxon>
        <taxon>Actinomadura</taxon>
    </lineage>
</organism>
<reference evidence="2 3" key="1">
    <citation type="submission" date="2019-10" db="EMBL/GenBank/DDBJ databases">
        <title>Actinomadura rubteroloni sp. nov. and Actinomadura macrotermitis sp. nov., isolated from the gut of fungus growing-termite Macrotermes natalensis.</title>
        <authorList>
            <person name="Benndorf R."/>
            <person name="Martin K."/>
            <person name="Kuefner M."/>
            <person name="De Beer W."/>
            <person name="Kaster A.-K."/>
            <person name="Vollmers J."/>
            <person name="Poulsen M."/>
            <person name="Beemelmanns C."/>
        </authorList>
    </citation>
    <scope>NUCLEOTIDE SEQUENCE [LARGE SCALE GENOMIC DNA]</scope>
    <source>
        <strain evidence="2 3">RB68</strain>
    </source>
</reference>
<dbReference type="PANTHER" id="PTHR35908">
    <property type="entry name" value="HYPOTHETICAL FUSION PROTEIN"/>
    <property type="match status" value="1"/>
</dbReference>
<protein>
    <recommendedName>
        <fullName evidence="1">Glyoxalase-like domain-containing protein</fullName>
    </recommendedName>
</protein>
<dbReference type="Gene3D" id="3.10.180.10">
    <property type="entry name" value="2,3-Dihydroxybiphenyl 1,2-Dioxygenase, domain 1"/>
    <property type="match status" value="1"/>
</dbReference>
<dbReference type="InterPro" id="IPR041581">
    <property type="entry name" value="Glyoxalase_6"/>
</dbReference>
<dbReference type="Pfam" id="PF18029">
    <property type="entry name" value="Glyoxalase_6"/>
    <property type="match status" value="1"/>
</dbReference>
<keyword evidence="3" id="KW-1185">Reference proteome</keyword>
<dbReference type="EMBL" id="WEGH01000001">
    <property type="protein sequence ID" value="MQY04260.1"/>
    <property type="molecule type" value="Genomic_DNA"/>
</dbReference>
<evidence type="ECO:0000259" key="1">
    <source>
        <dbReference type="Pfam" id="PF18029"/>
    </source>
</evidence>
<accession>A0A7K0BSV3</accession>
<evidence type="ECO:0000313" key="3">
    <source>
        <dbReference type="Proteomes" id="UP000487268"/>
    </source>
</evidence>
<dbReference type="PANTHER" id="PTHR35908:SF1">
    <property type="entry name" value="CONSERVED PROTEIN"/>
    <property type="match status" value="1"/>
</dbReference>
<proteinExistence type="predicted"/>